<dbReference type="RefSeq" id="WP_100757974.1">
    <property type="nucleotide sequence ID" value="NZ_NPDT01000001.1"/>
</dbReference>
<gene>
    <name evidence="2" type="ORF">CH371_05700</name>
</gene>
<evidence type="ECO:0008006" key="4">
    <source>
        <dbReference type="Google" id="ProtNLM"/>
    </source>
</evidence>
<dbReference type="AlphaFoldDB" id="A0A2M9ZGG3"/>
<dbReference type="PROSITE" id="PS51257">
    <property type="entry name" value="PROKAR_LIPOPROTEIN"/>
    <property type="match status" value="1"/>
</dbReference>
<evidence type="ECO:0000256" key="1">
    <source>
        <dbReference type="SAM" id="SignalP"/>
    </source>
</evidence>
<comment type="caution">
    <text evidence="2">The sequence shown here is derived from an EMBL/GenBank/DDBJ whole genome shotgun (WGS) entry which is preliminary data.</text>
</comment>
<protein>
    <recommendedName>
        <fullName evidence="4">Lipoprotein</fullName>
    </recommendedName>
</protein>
<sequence>MKKRIPLLFFTLFLLAGCASAVNVDVSDKYKSDYDAALKSRFYIRFDNSSENIKYTFKVFRDVPHCTDPNNCLGYFTKIYGITSSNTVRFDEMPTGIFFGMLSLESSGLAFWNYSSANLTIFFGYSVDLVGGKEVFKEYTDSKCVVDRMQRFRLICPKMKIEKDSTTLSFKANDRKVSGSNTLALWTSGPLLPLFLILYGPVGFEQELEYQGAKE</sequence>
<feature type="signal peptide" evidence="1">
    <location>
        <begin position="1"/>
        <end position="21"/>
    </location>
</feature>
<evidence type="ECO:0000313" key="3">
    <source>
        <dbReference type="Proteomes" id="UP000231912"/>
    </source>
</evidence>
<evidence type="ECO:0000313" key="2">
    <source>
        <dbReference type="EMBL" id="PJZ67511.1"/>
    </source>
</evidence>
<reference evidence="2 3" key="1">
    <citation type="submission" date="2017-07" db="EMBL/GenBank/DDBJ databases">
        <title>Leptospira spp. isolated from tropical soils.</title>
        <authorList>
            <person name="Thibeaux R."/>
            <person name="Iraola G."/>
            <person name="Ferres I."/>
            <person name="Bierque E."/>
            <person name="Girault D."/>
            <person name="Soupe-Gilbert M.-E."/>
            <person name="Picardeau M."/>
            <person name="Goarant C."/>
        </authorList>
    </citation>
    <scope>NUCLEOTIDE SEQUENCE [LARGE SCALE GENOMIC DNA]</scope>
    <source>
        <strain evidence="2 3">FH2-C-A2</strain>
    </source>
</reference>
<organism evidence="2 3">
    <name type="scientific">Leptospira wolffii</name>
    <dbReference type="NCBI Taxonomy" id="409998"/>
    <lineage>
        <taxon>Bacteria</taxon>
        <taxon>Pseudomonadati</taxon>
        <taxon>Spirochaetota</taxon>
        <taxon>Spirochaetia</taxon>
        <taxon>Leptospirales</taxon>
        <taxon>Leptospiraceae</taxon>
        <taxon>Leptospira</taxon>
    </lineage>
</organism>
<feature type="chain" id="PRO_5014650941" description="Lipoprotein" evidence="1">
    <location>
        <begin position="22"/>
        <end position="215"/>
    </location>
</feature>
<accession>A0A2M9ZGG3</accession>
<proteinExistence type="predicted"/>
<dbReference type="Proteomes" id="UP000231912">
    <property type="component" value="Unassembled WGS sequence"/>
</dbReference>
<keyword evidence="1" id="KW-0732">Signal</keyword>
<dbReference type="EMBL" id="NPDT01000001">
    <property type="protein sequence ID" value="PJZ67511.1"/>
    <property type="molecule type" value="Genomic_DNA"/>
</dbReference>
<name>A0A2M9ZGG3_9LEPT</name>